<proteinExistence type="predicted"/>
<evidence type="ECO:0000313" key="1">
    <source>
        <dbReference type="Proteomes" id="UP000887580"/>
    </source>
</evidence>
<sequence length="330" mass="38013">MLISNPAPSDSVLTKKIPKKPILNREILEEIFVKIMTGNSYMCSWSDSRKEKNIEIFMASGRQPFNIALNYFTRVNRVEIGSNIIFLHMNDEDICCFTFGFFAFLKPVLYAIGPSIKHFFSFEDPVGAYVDMIFDALIHEGIEHVCVRKNIPEKSLSKLCQITSIISGPFTYSHLPLIRSKSPAFGFDTDFKELIKEKPENFSMPWVKDLLISSNYELSDFTAESVEYFVKCISEIFPNIEELYIEFKPSNPTWKSAYGIMKILEPHLFKSIPLSVKGGIEMVLYLEEMESLNEIDKLTEGDNEYVFGRFIASKTFEIHEGFTADLFMRY</sequence>
<name>A0AC35FUW5_9BILA</name>
<dbReference type="WBParaSite" id="PS1159_v2.g21115.t1">
    <property type="protein sequence ID" value="PS1159_v2.g21115.t1"/>
    <property type="gene ID" value="PS1159_v2.g21115"/>
</dbReference>
<organism evidence="1 2">
    <name type="scientific">Panagrolaimus sp. PS1159</name>
    <dbReference type="NCBI Taxonomy" id="55785"/>
    <lineage>
        <taxon>Eukaryota</taxon>
        <taxon>Metazoa</taxon>
        <taxon>Ecdysozoa</taxon>
        <taxon>Nematoda</taxon>
        <taxon>Chromadorea</taxon>
        <taxon>Rhabditida</taxon>
        <taxon>Tylenchina</taxon>
        <taxon>Panagrolaimomorpha</taxon>
        <taxon>Panagrolaimoidea</taxon>
        <taxon>Panagrolaimidae</taxon>
        <taxon>Panagrolaimus</taxon>
    </lineage>
</organism>
<evidence type="ECO:0000313" key="2">
    <source>
        <dbReference type="WBParaSite" id="PS1159_v2.g21115.t1"/>
    </source>
</evidence>
<protein>
    <submittedName>
        <fullName evidence="2">Uncharacterized protein</fullName>
    </submittedName>
</protein>
<reference evidence="2" key="1">
    <citation type="submission" date="2022-11" db="UniProtKB">
        <authorList>
            <consortium name="WormBaseParasite"/>
        </authorList>
    </citation>
    <scope>IDENTIFICATION</scope>
</reference>
<accession>A0AC35FUW5</accession>
<dbReference type="Proteomes" id="UP000887580">
    <property type="component" value="Unplaced"/>
</dbReference>